<feature type="non-terminal residue" evidence="1">
    <location>
        <position position="154"/>
    </location>
</feature>
<dbReference type="InterPro" id="IPR044296">
    <property type="entry name" value="HIPP46"/>
</dbReference>
<gene>
    <name evidence="1" type="ORF">M8C21_005062</name>
</gene>
<name>A0AAD5GQ65_AMBAR</name>
<dbReference type="Gene3D" id="3.30.70.100">
    <property type="match status" value="1"/>
</dbReference>
<evidence type="ECO:0000313" key="2">
    <source>
        <dbReference type="Proteomes" id="UP001206925"/>
    </source>
</evidence>
<protein>
    <submittedName>
        <fullName evidence="1">Uncharacterized protein</fullName>
    </submittedName>
</protein>
<proteinExistence type="predicted"/>
<dbReference type="Proteomes" id="UP001206925">
    <property type="component" value="Unassembled WGS sequence"/>
</dbReference>
<organism evidence="1 2">
    <name type="scientific">Ambrosia artemisiifolia</name>
    <name type="common">Common ragweed</name>
    <dbReference type="NCBI Taxonomy" id="4212"/>
    <lineage>
        <taxon>Eukaryota</taxon>
        <taxon>Viridiplantae</taxon>
        <taxon>Streptophyta</taxon>
        <taxon>Embryophyta</taxon>
        <taxon>Tracheophyta</taxon>
        <taxon>Spermatophyta</taxon>
        <taxon>Magnoliopsida</taxon>
        <taxon>eudicotyledons</taxon>
        <taxon>Gunneridae</taxon>
        <taxon>Pentapetalae</taxon>
        <taxon>asterids</taxon>
        <taxon>campanulids</taxon>
        <taxon>Asterales</taxon>
        <taxon>Asteraceae</taxon>
        <taxon>Asteroideae</taxon>
        <taxon>Heliantheae alliance</taxon>
        <taxon>Heliantheae</taxon>
        <taxon>Ambrosia</taxon>
    </lineage>
</organism>
<sequence length="154" mass="16873">LQIFLLINLATRESKPINYLYQIIKFIDMAKQKIVVKMAANNEKKSRKALKIAVSVPGVESVAFVGSDKDQITLTGEGIDSVELATLLRKSVGYTELVSVGSVEEKKPPAPASSIAVQTAAVPPQLVYPHHYGYGVPYHVYDGPYHRDPSCTIM</sequence>
<keyword evidence="2" id="KW-1185">Reference proteome</keyword>
<dbReference type="EMBL" id="JAMZMK010006525">
    <property type="protein sequence ID" value="KAI7748466.1"/>
    <property type="molecule type" value="Genomic_DNA"/>
</dbReference>
<reference evidence="1" key="1">
    <citation type="submission" date="2022-06" db="EMBL/GenBank/DDBJ databases">
        <title>Uncovering the hologenomic basis of an extraordinary plant invasion.</title>
        <authorList>
            <person name="Bieker V.C."/>
            <person name="Martin M.D."/>
            <person name="Gilbert T."/>
            <person name="Hodgins K."/>
            <person name="Battlay P."/>
            <person name="Petersen B."/>
            <person name="Wilson J."/>
        </authorList>
    </citation>
    <scope>NUCLEOTIDE SEQUENCE</scope>
    <source>
        <strain evidence="1">AA19_3_7</strain>
        <tissue evidence="1">Leaf</tissue>
    </source>
</reference>
<dbReference type="AlphaFoldDB" id="A0AAD5GQ65"/>
<accession>A0AAD5GQ65</accession>
<dbReference type="PANTHER" id="PTHR46371">
    <property type="entry name" value="OS04G0464100 PROTEIN"/>
    <property type="match status" value="1"/>
</dbReference>
<comment type="caution">
    <text evidence="1">The sequence shown here is derived from an EMBL/GenBank/DDBJ whole genome shotgun (WGS) entry which is preliminary data.</text>
</comment>
<evidence type="ECO:0000313" key="1">
    <source>
        <dbReference type="EMBL" id="KAI7748466.1"/>
    </source>
</evidence>